<feature type="compositionally biased region" description="Low complexity" evidence="1">
    <location>
        <begin position="90"/>
        <end position="102"/>
    </location>
</feature>
<organism evidence="2 3">
    <name type="scientific">Psilocybe cyanescens</name>
    <dbReference type="NCBI Taxonomy" id="93625"/>
    <lineage>
        <taxon>Eukaryota</taxon>
        <taxon>Fungi</taxon>
        <taxon>Dikarya</taxon>
        <taxon>Basidiomycota</taxon>
        <taxon>Agaricomycotina</taxon>
        <taxon>Agaricomycetes</taxon>
        <taxon>Agaricomycetidae</taxon>
        <taxon>Agaricales</taxon>
        <taxon>Agaricineae</taxon>
        <taxon>Strophariaceae</taxon>
        <taxon>Psilocybe</taxon>
    </lineage>
</organism>
<reference evidence="2 3" key="1">
    <citation type="journal article" date="2018" name="Evol. Lett.">
        <title>Horizontal gene cluster transfer increased hallucinogenic mushroom diversity.</title>
        <authorList>
            <person name="Reynolds H.T."/>
            <person name="Vijayakumar V."/>
            <person name="Gluck-Thaler E."/>
            <person name="Korotkin H.B."/>
            <person name="Matheny P.B."/>
            <person name="Slot J.C."/>
        </authorList>
    </citation>
    <scope>NUCLEOTIDE SEQUENCE [LARGE SCALE GENOMIC DNA]</scope>
    <source>
        <strain evidence="2 3">2631</strain>
    </source>
</reference>
<dbReference type="OrthoDB" id="2919784at2759"/>
<dbReference type="InParanoid" id="A0A409WK70"/>
<feature type="compositionally biased region" description="Low complexity" evidence="1">
    <location>
        <begin position="1"/>
        <end position="12"/>
    </location>
</feature>
<dbReference type="AlphaFoldDB" id="A0A409WK70"/>
<feature type="region of interest" description="Disordered" evidence="1">
    <location>
        <begin position="54"/>
        <end position="119"/>
    </location>
</feature>
<feature type="region of interest" description="Disordered" evidence="1">
    <location>
        <begin position="162"/>
        <end position="204"/>
    </location>
</feature>
<dbReference type="EMBL" id="NHYD01003397">
    <property type="protein sequence ID" value="PPQ78953.1"/>
    <property type="molecule type" value="Genomic_DNA"/>
</dbReference>
<name>A0A409WK70_PSICY</name>
<evidence type="ECO:0000313" key="3">
    <source>
        <dbReference type="Proteomes" id="UP000283269"/>
    </source>
</evidence>
<feature type="compositionally biased region" description="Polar residues" evidence="1">
    <location>
        <begin position="78"/>
        <end position="89"/>
    </location>
</feature>
<feature type="region of interest" description="Disordered" evidence="1">
    <location>
        <begin position="317"/>
        <end position="357"/>
    </location>
</feature>
<dbReference type="STRING" id="93625.A0A409WK70"/>
<feature type="compositionally biased region" description="Polar residues" evidence="1">
    <location>
        <begin position="347"/>
        <end position="357"/>
    </location>
</feature>
<gene>
    <name evidence="2" type="ORF">CVT25_002282</name>
</gene>
<feature type="compositionally biased region" description="Low complexity" evidence="1">
    <location>
        <begin position="54"/>
        <end position="67"/>
    </location>
</feature>
<sequence length="389" mass="42150">MKAIAAAQEVAASVPLREGDGDDDTIRGVSADSTIDPPIFNGFTDFELDLSCLSPPASPTASTSELPPSTPSPPSSPKLSRTISYASQLTVTTKKSTKKASAPQLSTTAPAGSRGSWPIIKYAGRGTPIDRNRRLEWGGFSGEEVAEDGVLFSAVRSTSLDSAIRPSQRSLSPEWNQRSPLSSANSHSTHSDSHRTASTYEQPPALAPIQFEGLGADKSEDWDSIMKTFLSPTKELPELAEIMPEAQLKSELEGVTESTHEADLSTTPQTMSPEQMEQLNNALEMDLDLNAALDLGLGQKEGMNWFNLGLLPTSARGRESPSVYSSQAQSLEHSAPPSVHASEHRSTTSTKAEVTFSPTVKSEPHHWWTKIMVRLRRVRTIVTTHKNRF</sequence>
<evidence type="ECO:0000313" key="2">
    <source>
        <dbReference type="EMBL" id="PPQ78953.1"/>
    </source>
</evidence>
<evidence type="ECO:0000256" key="1">
    <source>
        <dbReference type="SAM" id="MobiDB-lite"/>
    </source>
</evidence>
<feature type="region of interest" description="Disordered" evidence="1">
    <location>
        <begin position="1"/>
        <end position="34"/>
    </location>
</feature>
<feature type="compositionally biased region" description="Polar residues" evidence="1">
    <location>
        <begin position="322"/>
        <end position="332"/>
    </location>
</feature>
<keyword evidence="3" id="KW-1185">Reference proteome</keyword>
<accession>A0A409WK70</accession>
<feature type="compositionally biased region" description="Low complexity" evidence="1">
    <location>
        <begin position="179"/>
        <end position="188"/>
    </location>
</feature>
<protein>
    <submittedName>
        <fullName evidence="2">Uncharacterized protein</fullName>
    </submittedName>
</protein>
<proteinExistence type="predicted"/>
<dbReference type="Proteomes" id="UP000283269">
    <property type="component" value="Unassembled WGS sequence"/>
</dbReference>
<feature type="compositionally biased region" description="Polar residues" evidence="1">
    <location>
        <begin position="162"/>
        <end position="178"/>
    </location>
</feature>
<comment type="caution">
    <text evidence="2">The sequence shown here is derived from an EMBL/GenBank/DDBJ whole genome shotgun (WGS) entry which is preliminary data.</text>
</comment>